<dbReference type="InterPro" id="IPR020828">
    <property type="entry name" value="GlycerAld_3-P_DH_NAD(P)-bd"/>
</dbReference>
<dbReference type="PANTHER" id="PTHR43148">
    <property type="entry name" value="GLYCERALDEHYDE-3-PHOSPHATE DEHYDROGENASE 2"/>
    <property type="match status" value="1"/>
</dbReference>
<sequence length="79" mass="8399">MECTGLFTDRESAAQHITAGAKRVLVSAPTANADATIVYGVNEDVLTAEHKVVSNGSCTTNCLAPWRRRCMSGWASKTA</sequence>
<dbReference type="GO" id="GO:0048001">
    <property type="term" value="F:erythrose-4-phosphate dehydrogenase activity"/>
    <property type="evidence" value="ECO:0007669"/>
    <property type="project" value="UniProtKB-EC"/>
</dbReference>
<comment type="caution">
    <text evidence="3">The sequence shown here is derived from an EMBL/GenBank/DDBJ whole genome shotgun (WGS) entry which is preliminary data.</text>
</comment>
<dbReference type="SUPFAM" id="SSF51735">
    <property type="entry name" value="NAD(P)-binding Rossmann-fold domains"/>
    <property type="match status" value="1"/>
</dbReference>
<dbReference type="Proteomes" id="UP000092504">
    <property type="component" value="Unassembled WGS sequence"/>
</dbReference>
<feature type="domain" description="Glyceraldehyde 3-phosphate dehydrogenase NAD(P) binding" evidence="2">
    <location>
        <begin position="1"/>
        <end position="58"/>
    </location>
</feature>
<protein>
    <submittedName>
        <fullName evidence="3">D-erythrose-4-phosphate dehydrogenase</fullName>
        <ecNumber evidence="3">1.2.1.72</ecNumber>
    </submittedName>
</protein>
<name>A0A1B8P003_HALEL</name>
<dbReference type="AlphaFoldDB" id="A0A1B8P003"/>
<dbReference type="SMART" id="SM00846">
    <property type="entry name" value="Gp_dh_N"/>
    <property type="match status" value="1"/>
</dbReference>
<dbReference type="EMBL" id="MAJD01000002">
    <property type="protein sequence ID" value="OBX35569.1"/>
    <property type="molecule type" value="Genomic_DNA"/>
</dbReference>
<gene>
    <name evidence="3" type="primary">epd_2</name>
    <name evidence="3" type="ORF">A8U91_04643</name>
</gene>
<dbReference type="InterPro" id="IPR036291">
    <property type="entry name" value="NAD(P)-bd_dom_sf"/>
</dbReference>
<dbReference type="PRINTS" id="PR00078">
    <property type="entry name" value="G3PDHDRGNASE"/>
</dbReference>
<organism evidence="3 4">
    <name type="scientific">Halomonas elongata</name>
    <dbReference type="NCBI Taxonomy" id="2746"/>
    <lineage>
        <taxon>Bacteria</taxon>
        <taxon>Pseudomonadati</taxon>
        <taxon>Pseudomonadota</taxon>
        <taxon>Gammaproteobacteria</taxon>
        <taxon>Oceanospirillales</taxon>
        <taxon>Halomonadaceae</taxon>
        <taxon>Halomonas</taxon>
    </lineage>
</organism>
<proteinExistence type="predicted"/>
<evidence type="ECO:0000313" key="3">
    <source>
        <dbReference type="EMBL" id="OBX35569.1"/>
    </source>
</evidence>
<reference evidence="3 4" key="1">
    <citation type="submission" date="2016-06" db="EMBL/GenBank/DDBJ databases">
        <title>Genome sequence of halotolerant plant growth promoting strain of Halomonas elongata HEK1 isolated from salterns of Rann of Kutch, Gujarat, India.</title>
        <authorList>
            <person name="Gaba S."/>
            <person name="Singh R.N."/>
            <person name="Abrol S."/>
            <person name="Kaushik R."/>
            <person name="Saxena A.K."/>
        </authorList>
    </citation>
    <scope>NUCLEOTIDE SEQUENCE [LARGE SCALE GENOMIC DNA]</scope>
    <source>
        <strain evidence="3 4">HEK1</strain>
    </source>
</reference>
<dbReference type="EC" id="1.2.1.72" evidence="3"/>
<dbReference type="InterPro" id="IPR020831">
    <property type="entry name" value="GlycerAld/Erythrose_P_DH"/>
</dbReference>
<dbReference type="PATRIC" id="fig|2746.7.peg.4787"/>
<dbReference type="Gene3D" id="3.40.50.720">
    <property type="entry name" value="NAD(P)-binding Rossmann-like Domain"/>
    <property type="match status" value="1"/>
</dbReference>
<evidence type="ECO:0000256" key="1">
    <source>
        <dbReference type="ARBA" id="ARBA00023002"/>
    </source>
</evidence>
<keyword evidence="1 3" id="KW-0560">Oxidoreductase</keyword>
<accession>A0A1B8P003</accession>
<evidence type="ECO:0000259" key="2">
    <source>
        <dbReference type="SMART" id="SM00846"/>
    </source>
</evidence>
<dbReference type="GO" id="GO:0051287">
    <property type="term" value="F:NAD binding"/>
    <property type="evidence" value="ECO:0007669"/>
    <property type="project" value="InterPro"/>
</dbReference>
<evidence type="ECO:0000313" key="4">
    <source>
        <dbReference type="Proteomes" id="UP000092504"/>
    </source>
</evidence>